<organism evidence="3 4">
    <name type="scientific">Cryobacterium shii</name>
    <dbReference type="NCBI Taxonomy" id="1259235"/>
    <lineage>
        <taxon>Bacteria</taxon>
        <taxon>Bacillati</taxon>
        <taxon>Actinomycetota</taxon>
        <taxon>Actinomycetes</taxon>
        <taxon>Micrococcales</taxon>
        <taxon>Microbacteriaceae</taxon>
        <taxon>Cryobacterium</taxon>
    </lineage>
</organism>
<feature type="region of interest" description="Disordered" evidence="1">
    <location>
        <begin position="1"/>
        <end position="34"/>
    </location>
</feature>
<proteinExistence type="predicted"/>
<feature type="transmembrane region" description="Helical" evidence="2">
    <location>
        <begin position="89"/>
        <end position="109"/>
    </location>
</feature>
<feature type="transmembrane region" description="Helical" evidence="2">
    <location>
        <begin position="154"/>
        <end position="172"/>
    </location>
</feature>
<sequence length="266" mass="29417">MCARASDPARTERAARQPPTAPRTSAQRALPAAPSRAALPRTVALLPLRRAFGIGRLLLAATGVVALLGYFDYVLGFATFAVYNYFSYFTVQSAMAAVVAFVAGALVAFRHATDPAWLDWFRLLVTTYIMVSGIVFLTIVIQSSSRDYTIEVPWSSQLLHFWIPTIALVDWLTDAGKARLPWKLLAWVLVLPSIWGVFTLVRGSMVGWYPYFFLDPVQVSGPLETVVYCLIAVLLFTGIAAILIATSRLPSQPWHRPRPESGSQQR</sequence>
<feature type="transmembrane region" description="Helical" evidence="2">
    <location>
        <begin position="184"/>
        <end position="205"/>
    </location>
</feature>
<keyword evidence="2" id="KW-0812">Transmembrane</keyword>
<dbReference type="AlphaFoldDB" id="A0AAQ2C5S9"/>
<evidence type="ECO:0000313" key="3">
    <source>
        <dbReference type="EMBL" id="TFC46379.1"/>
    </source>
</evidence>
<dbReference type="InterPro" id="IPR049713">
    <property type="entry name" value="Pr6Pr-like"/>
</dbReference>
<evidence type="ECO:0000313" key="4">
    <source>
        <dbReference type="Proteomes" id="UP000297403"/>
    </source>
</evidence>
<comment type="caution">
    <text evidence="3">The sequence shown here is derived from an EMBL/GenBank/DDBJ whole genome shotgun (WGS) entry which is preliminary data.</text>
</comment>
<dbReference type="RefSeq" id="WP_134365382.1">
    <property type="nucleotide sequence ID" value="NZ_SOFY01000051.1"/>
</dbReference>
<dbReference type="Proteomes" id="UP000297403">
    <property type="component" value="Unassembled WGS sequence"/>
</dbReference>
<dbReference type="EMBL" id="SOFY01000051">
    <property type="protein sequence ID" value="TFC46379.1"/>
    <property type="molecule type" value="Genomic_DNA"/>
</dbReference>
<feature type="transmembrane region" description="Helical" evidence="2">
    <location>
        <begin position="121"/>
        <end position="142"/>
    </location>
</feature>
<reference evidence="3 4" key="1">
    <citation type="submission" date="2019-03" db="EMBL/GenBank/DDBJ databases">
        <title>Genomics of glacier-inhabiting Cryobacterium strains.</title>
        <authorList>
            <person name="Liu Q."/>
            <person name="Xin Y.-H."/>
        </authorList>
    </citation>
    <scope>NUCLEOTIDE SEQUENCE [LARGE SCALE GENOMIC DNA]</scope>
    <source>
        <strain evidence="4">TMT1-22</strain>
    </source>
</reference>
<name>A0AAQ2C5S9_9MICO</name>
<evidence type="ECO:0000256" key="2">
    <source>
        <dbReference type="SAM" id="Phobius"/>
    </source>
</evidence>
<keyword evidence="2" id="KW-1133">Transmembrane helix</keyword>
<protein>
    <recommendedName>
        <fullName evidence="5">Pr6Pr family membrane protein</fullName>
    </recommendedName>
</protein>
<evidence type="ECO:0008006" key="5">
    <source>
        <dbReference type="Google" id="ProtNLM"/>
    </source>
</evidence>
<keyword evidence="4" id="KW-1185">Reference proteome</keyword>
<feature type="transmembrane region" description="Helical" evidence="2">
    <location>
        <begin position="57"/>
        <end position="83"/>
    </location>
</feature>
<feature type="compositionally biased region" description="Low complexity" evidence="1">
    <location>
        <begin position="25"/>
        <end position="34"/>
    </location>
</feature>
<dbReference type="NCBIfam" id="NF038065">
    <property type="entry name" value="Pr6Pr"/>
    <property type="match status" value="1"/>
</dbReference>
<accession>A0AAQ2C5S9</accession>
<keyword evidence="2" id="KW-0472">Membrane</keyword>
<gene>
    <name evidence="3" type="ORF">E3O49_09655</name>
</gene>
<evidence type="ECO:0000256" key="1">
    <source>
        <dbReference type="SAM" id="MobiDB-lite"/>
    </source>
</evidence>
<feature type="transmembrane region" description="Helical" evidence="2">
    <location>
        <begin position="225"/>
        <end position="246"/>
    </location>
</feature>